<keyword evidence="6" id="KW-0811">Translocation</keyword>
<dbReference type="GO" id="GO:0005744">
    <property type="term" value="C:TIM23 mitochondrial import inner membrane translocase complex"/>
    <property type="evidence" value="ECO:0007669"/>
    <property type="project" value="InterPro"/>
</dbReference>
<dbReference type="Pfam" id="PF14694">
    <property type="entry name" value="LINES_N"/>
    <property type="match status" value="1"/>
</dbReference>
<dbReference type="PANTHER" id="PTHR12388:SF0">
    <property type="entry name" value="MITOCHONDRIAL IMPORT INNER MEMBRANE TRANSLOCASE SUBUNIT TIM16"/>
    <property type="match status" value="1"/>
</dbReference>
<evidence type="ECO:0000256" key="11">
    <source>
        <dbReference type="SAM" id="MobiDB-lite"/>
    </source>
</evidence>
<evidence type="ECO:0000313" key="13">
    <source>
        <dbReference type="Proteomes" id="UP000887565"/>
    </source>
</evidence>
<feature type="compositionally biased region" description="Low complexity" evidence="11">
    <location>
        <begin position="32"/>
        <end position="45"/>
    </location>
</feature>
<evidence type="ECO:0000256" key="8">
    <source>
        <dbReference type="ARBA" id="ARBA00023136"/>
    </source>
</evidence>
<keyword evidence="5" id="KW-0653">Protein transport</keyword>
<dbReference type="InterPro" id="IPR005341">
    <property type="entry name" value="Tim16"/>
</dbReference>
<feature type="region of interest" description="Disordered" evidence="11">
    <location>
        <begin position="32"/>
        <end position="56"/>
    </location>
</feature>
<evidence type="ECO:0000256" key="2">
    <source>
        <dbReference type="ARBA" id="ARBA00008817"/>
    </source>
</evidence>
<organism evidence="13 14">
    <name type="scientific">Romanomermis culicivorax</name>
    <name type="common">Nematode worm</name>
    <dbReference type="NCBI Taxonomy" id="13658"/>
    <lineage>
        <taxon>Eukaryota</taxon>
        <taxon>Metazoa</taxon>
        <taxon>Ecdysozoa</taxon>
        <taxon>Nematoda</taxon>
        <taxon>Enoplea</taxon>
        <taxon>Dorylaimia</taxon>
        <taxon>Mermithida</taxon>
        <taxon>Mermithoidea</taxon>
        <taxon>Mermithidae</taxon>
        <taxon>Romanomermis</taxon>
    </lineage>
</organism>
<proteinExistence type="inferred from homology"/>
<keyword evidence="8" id="KW-0472">Membrane</keyword>
<evidence type="ECO:0000259" key="12">
    <source>
        <dbReference type="Pfam" id="PF14694"/>
    </source>
</evidence>
<evidence type="ECO:0000256" key="7">
    <source>
        <dbReference type="ARBA" id="ARBA00023128"/>
    </source>
</evidence>
<evidence type="ECO:0000313" key="14">
    <source>
        <dbReference type="WBParaSite" id="nRc.2.0.1.t46332-RA"/>
    </source>
</evidence>
<keyword evidence="13" id="KW-1185">Reference proteome</keyword>
<comment type="subcellular location">
    <subcellularLocation>
        <location evidence="1">Mitochondrion inner membrane</location>
        <topology evidence="1">Peripheral membrane protein</topology>
        <orientation evidence="1">Matrix side</orientation>
    </subcellularLocation>
</comment>
<dbReference type="AlphaFoldDB" id="A0A915L6D7"/>
<comment type="similarity">
    <text evidence="2">Belongs to the TIM16/PAM16 family.</text>
</comment>
<dbReference type="PANTHER" id="PTHR12388">
    <property type="entry name" value="MITOCHONDRIA ASSOCIATED GRANULOCYTE MACROPHAGE CSF SIGNALING MOLECULE"/>
    <property type="match status" value="1"/>
</dbReference>
<dbReference type="FunFam" id="1.10.287.110:FF:000006">
    <property type="entry name" value="Import inner membrane translocase subunit TIM16"/>
    <property type="match status" value="1"/>
</dbReference>
<evidence type="ECO:0000256" key="6">
    <source>
        <dbReference type="ARBA" id="ARBA00023010"/>
    </source>
</evidence>
<evidence type="ECO:0000256" key="10">
    <source>
        <dbReference type="ARBA" id="ARBA00071356"/>
    </source>
</evidence>
<protein>
    <recommendedName>
        <fullName evidence="10">Mitochondrial import inner membrane translocase subunit tim-16</fullName>
    </recommendedName>
</protein>
<keyword evidence="3" id="KW-0813">Transport</keyword>
<dbReference type="GO" id="GO:0030150">
    <property type="term" value="P:protein import into mitochondrial matrix"/>
    <property type="evidence" value="ECO:0007669"/>
    <property type="project" value="InterPro"/>
</dbReference>
<accession>A0A915L6D7</accession>
<keyword evidence="4" id="KW-0999">Mitochondrion inner membrane</keyword>
<evidence type="ECO:0000256" key="9">
    <source>
        <dbReference type="ARBA" id="ARBA00059904"/>
    </source>
</evidence>
<evidence type="ECO:0000256" key="4">
    <source>
        <dbReference type="ARBA" id="ARBA00022792"/>
    </source>
</evidence>
<evidence type="ECO:0000256" key="5">
    <source>
        <dbReference type="ARBA" id="ARBA00022927"/>
    </source>
</evidence>
<dbReference type="Proteomes" id="UP000887565">
    <property type="component" value="Unplaced"/>
</dbReference>
<dbReference type="InterPro" id="IPR032794">
    <property type="entry name" value="LINES_N"/>
</dbReference>
<dbReference type="Gene3D" id="1.10.287.110">
    <property type="entry name" value="DnaJ domain"/>
    <property type="match status" value="1"/>
</dbReference>
<evidence type="ECO:0000256" key="3">
    <source>
        <dbReference type="ARBA" id="ARBA00022448"/>
    </source>
</evidence>
<dbReference type="InterPro" id="IPR036869">
    <property type="entry name" value="J_dom_sf"/>
</dbReference>
<keyword evidence="7" id="KW-0496">Mitochondrion</keyword>
<dbReference type="Pfam" id="PF03656">
    <property type="entry name" value="Pam16"/>
    <property type="match status" value="1"/>
</dbReference>
<feature type="domain" description="Protein Lines N-terminal" evidence="12">
    <location>
        <begin position="425"/>
        <end position="481"/>
    </location>
</feature>
<reference evidence="14" key="1">
    <citation type="submission" date="2022-11" db="UniProtKB">
        <authorList>
            <consortium name="WormBaseParasite"/>
        </authorList>
    </citation>
    <scope>IDENTIFICATION</scope>
</reference>
<evidence type="ECO:0000256" key="1">
    <source>
        <dbReference type="ARBA" id="ARBA00004443"/>
    </source>
</evidence>
<sequence>MLPKYIAQVIISGAQAVSRAFTRAVREELKMSRQAAASQQNASTSTDGQSQQQRVRSRTMANLKVGMTLQEAVQILNVSKDLTDREQVSKSYEHLFKVNDKASGGSFYLQSKVFRAKQRIDEELKKFVIENIEFDSGYTMDCKFEDYMFSLEKSFSDRSHQLQEEERSKLDRIYLEFKTASKLIRNRLLARHFAYNLSIIRNSAILDTILTKILDNSSSRLMLFDDVFKLYSKYPFLGGKSELLDIFRRYATFIEDSSDIDTIGHYLCILTSDLETLLDHIEYHLFNVRIVVNKVDIRNNYWIARSILTVVDKLLTKLLNEKIYRLENVDERKHLLFVDTITKVYFQSQLLESHFHRRWFGGIVDENSGDDHLKRLEILVSIKVVAVSNLQSEYRYIGDEKSIIDLFSGQDDQLCEILISNIIINERKKSSLNDHLLLIHLWRNLNFTTDVFLDWIVSPETLFLPYFTRYLKLLCRNITDFKCLSSKLSYDEFIHDITSNTENESENLLLNIYEYVGDTFIKEPYRIRSLVQRKTDAKIKKTRAITDDVEEKILNALKDLHAKLKRFNDKKCISFNINYLLKLLLECEILFERVKAR</sequence>
<name>A0A915L6D7_ROMCU</name>
<comment type="function">
    <text evidence="9">Regulates ATP-dependent protein translocation into the mitochondrial matrix.</text>
</comment>
<dbReference type="WBParaSite" id="nRc.2.0.1.t46332-RA">
    <property type="protein sequence ID" value="nRc.2.0.1.t46332-RA"/>
    <property type="gene ID" value="nRc.2.0.1.g46332"/>
</dbReference>